<evidence type="ECO:0000256" key="9">
    <source>
        <dbReference type="ARBA" id="ARBA00033006"/>
    </source>
</evidence>
<feature type="coiled-coil region" evidence="10">
    <location>
        <begin position="55"/>
        <end position="82"/>
    </location>
</feature>
<accession>A0AAJ7C970</accession>
<evidence type="ECO:0000256" key="7">
    <source>
        <dbReference type="ARBA" id="ARBA00023136"/>
    </source>
</evidence>
<dbReference type="InterPro" id="IPR029012">
    <property type="entry name" value="Helix_hairpin_bin_sf"/>
</dbReference>
<feature type="transmembrane region" description="Helical" evidence="11">
    <location>
        <begin position="6"/>
        <end position="30"/>
    </location>
</feature>
<evidence type="ECO:0000256" key="10">
    <source>
        <dbReference type="SAM" id="Coils"/>
    </source>
</evidence>
<dbReference type="Pfam" id="PF04420">
    <property type="entry name" value="CHD5"/>
    <property type="match status" value="1"/>
</dbReference>
<sequence>MSYLIAIATFNCFLDYIAPIIIKFILFRLYSGSKCDRILRDDLLNVRQEMSGISMVDEFSKYAKLQRKYNKLETELKDNVNARMSSRMKARLIITYAFSIFNALVTLFLLYLYRSEPVVILPKGILWPFQSILSWPCSQDNAISLTIWIMISRLVVSICKRADDS</sequence>
<keyword evidence="7 11" id="KW-0472">Membrane</keyword>
<dbReference type="InterPro" id="IPR028945">
    <property type="entry name" value="Get1"/>
</dbReference>
<dbReference type="Gene3D" id="1.10.287.660">
    <property type="entry name" value="Helix hairpin bin"/>
    <property type="match status" value="1"/>
</dbReference>
<dbReference type="GeneID" id="107272400"/>
<dbReference type="Proteomes" id="UP000694920">
    <property type="component" value="Unplaced"/>
</dbReference>
<name>A0AAJ7C970_CEPCN</name>
<reference evidence="13" key="1">
    <citation type="submission" date="2025-08" db="UniProtKB">
        <authorList>
            <consortium name="RefSeq"/>
        </authorList>
    </citation>
    <scope>IDENTIFICATION</scope>
</reference>
<organism evidence="12 13">
    <name type="scientific">Cephus cinctus</name>
    <name type="common">Wheat stem sawfly</name>
    <dbReference type="NCBI Taxonomy" id="211228"/>
    <lineage>
        <taxon>Eukaryota</taxon>
        <taxon>Metazoa</taxon>
        <taxon>Ecdysozoa</taxon>
        <taxon>Arthropoda</taxon>
        <taxon>Hexapoda</taxon>
        <taxon>Insecta</taxon>
        <taxon>Pterygota</taxon>
        <taxon>Neoptera</taxon>
        <taxon>Endopterygota</taxon>
        <taxon>Hymenoptera</taxon>
        <taxon>Cephoidea</taxon>
        <taxon>Cephidae</taxon>
        <taxon>Cephus</taxon>
    </lineage>
</organism>
<dbReference type="RefSeq" id="XP_015605004.1">
    <property type="nucleotide sequence ID" value="XM_015749518.2"/>
</dbReference>
<dbReference type="PANTHER" id="PTHR42650:SF1">
    <property type="entry name" value="GUIDED ENTRY OF TAIL-ANCHORED PROTEINS FACTOR 1"/>
    <property type="match status" value="1"/>
</dbReference>
<keyword evidence="10" id="KW-0175">Coiled coil</keyword>
<evidence type="ECO:0000313" key="12">
    <source>
        <dbReference type="Proteomes" id="UP000694920"/>
    </source>
</evidence>
<evidence type="ECO:0000256" key="6">
    <source>
        <dbReference type="ARBA" id="ARBA00022989"/>
    </source>
</evidence>
<evidence type="ECO:0000256" key="3">
    <source>
        <dbReference type="ARBA" id="ARBA00017951"/>
    </source>
</evidence>
<gene>
    <name evidence="13" type="primary">LOC107272400</name>
</gene>
<comment type="similarity">
    <text evidence="2">Belongs to the WRB/GET1 family.</text>
</comment>
<keyword evidence="4 11" id="KW-0812">Transmembrane</keyword>
<evidence type="ECO:0000256" key="2">
    <source>
        <dbReference type="ARBA" id="ARBA00010799"/>
    </source>
</evidence>
<comment type="subcellular location">
    <subcellularLocation>
        <location evidence="1">Endoplasmic reticulum membrane</location>
        <topology evidence="1">Multi-pass membrane protein</topology>
    </subcellularLocation>
</comment>
<keyword evidence="6 11" id="KW-1133">Transmembrane helix</keyword>
<keyword evidence="12" id="KW-1185">Reference proteome</keyword>
<evidence type="ECO:0000256" key="4">
    <source>
        <dbReference type="ARBA" id="ARBA00022692"/>
    </source>
</evidence>
<dbReference type="GO" id="GO:0071816">
    <property type="term" value="P:tail-anchored membrane protein insertion into ER membrane"/>
    <property type="evidence" value="ECO:0007669"/>
    <property type="project" value="InterPro"/>
</dbReference>
<dbReference type="PANTHER" id="PTHR42650">
    <property type="entry name" value="TAIL-ANCHORED PROTEIN INSERTION RECEPTOR WRB"/>
    <property type="match status" value="1"/>
</dbReference>
<keyword evidence="5" id="KW-0256">Endoplasmic reticulum</keyword>
<evidence type="ECO:0000256" key="1">
    <source>
        <dbReference type="ARBA" id="ARBA00004477"/>
    </source>
</evidence>
<dbReference type="AlphaFoldDB" id="A0AAJ7C970"/>
<dbReference type="GO" id="GO:0005789">
    <property type="term" value="C:endoplasmic reticulum membrane"/>
    <property type="evidence" value="ECO:0007669"/>
    <property type="project" value="UniProtKB-SubCell"/>
</dbReference>
<protein>
    <recommendedName>
        <fullName evidence="3">Guided entry of tail-anchored proteins factor 1</fullName>
    </recommendedName>
    <alternativeName>
        <fullName evidence="8">Tail-anchored protein insertion receptor WRB</fullName>
    </alternativeName>
    <alternativeName>
        <fullName evidence="9">Tryptophan-rich basic protein</fullName>
    </alternativeName>
</protein>
<dbReference type="GO" id="GO:0043495">
    <property type="term" value="F:protein-membrane adaptor activity"/>
    <property type="evidence" value="ECO:0007669"/>
    <property type="project" value="TreeGrafter"/>
</dbReference>
<evidence type="ECO:0000313" key="13">
    <source>
        <dbReference type="RefSeq" id="XP_015605004.1"/>
    </source>
</evidence>
<dbReference type="KEGG" id="ccin:107272400"/>
<feature type="transmembrane region" description="Helical" evidence="11">
    <location>
        <begin position="93"/>
        <end position="113"/>
    </location>
</feature>
<evidence type="ECO:0000256" key="5">
    <source>
        <dbReference type="ARBA" id="ARBA00022824"/>
    </source>
</evidence>
<evidence type="ECO:0000256" key="11">
    <source>
        <dbReference type="SAM" id="Phobius"/>
    </source>
</evidence>
<proteinExistence type="inferred from homology"/>
<evidence type="ECO:0000256" key="8">
    <source>
        <dbReference type="ARBA" id="ARBA00032437"/>
    </source>
</evidence>
<dbReference type="GO" id="GO:0043529">
    <property type="term" value="C:GET complex"/>
    <property type="evidence" value="ECO:0007669"/>
    <property type="project" value="TreeGrafter"/>
</dbReference>